<organism evidence="1 2">
    <name type="scientific">Marivirga lumbricoides</name>
    <dbReference type="NCBI Taxonomy" id="1046115"/>
    <lineage>
        <taxon>Bacteria</taxon>
        <taxon>Pseudomonadati</taxon>
        <taxon>Bacteroidota</taxon>
        <taxon>Cytophagia</taxon>
        <taxon>Cytophagales</taxon>
        <taxon>Marivirgaceae</taxon>
        <taxon>Marivirga</taxon>
    </lineage>
</organism>
<dbReference type="Proteomes" id="UP000636010">
    <property type="component" value="Unassembled WGS sequence"/>
</dbReference>
<accession>A0ABQ1LAA7</accession>
<name>A0ABQ1LAA7_9BACT</name>
<keyword evidence="2" id="KW-1185">Reference proteome</keyword>
<evidence type="ECO:0000313" key="1">
    <source>
        <dbReference type="EMBL" id="GGC20347.1"/>
    </source>
</evidence>
<proteinExistence type="predicted"/>
<sequence length="98" mass="11014">MYNSQSTIPDIIKVNRINALSLIDLFPVNFNNPKCIIGMIPQAIVKSICPSFSGKFFPAEIISLSREEVNWLYEAEENSGQKNIPKATAANVMMKYFV</sequence>
<comment type="caution">
    <text evidence="1">The sequence shown here is derived from an EMBL/GenBank/DDBJ whole genome shotgun (WGS) entry which is preliminary data.</text>
</comment>
<evidence type="ECO:0000313" key="2">
    <source>
        <dbReference type="Proteomes" id="UP000636010"/>
    </source>
</evidence>
<protein>
    <submittedName>
        <fullName evidence="1">Uncharacterized protein</fullName>
    </submittedName>
</protein>
<gene>
    <name evidence="1" type="ORF">GCM10011506_01830</name>
</gene>
<reference evidence="2" key="1">
    <citation type="journal article" date="2019" name="Int. J. Syst. Evol. Microbiol.">
        <title>The Global Catalogue of Microorganisms (GCM) 10K type strain sequencing project: providing services to taxonomists for standard genome sequencing and annotation.</title>
        <authorList>
            <consortium name="The Broad Institute Genomics Platform"/>
            <consortium name="The Broad Institute Genome Sequencing Center for Infectious Disease"/>
            <person name="Wu L."/>
            <person name="Ma J."/>
        </authorList>
    </citation>
    <scope>NUCLEOTIDE SEQUENCE [LARGE SCALE GENOMIC DNA]</scope>
    <source>
        <strain evidence="2">CGMCC 1.10832</strain>
    </source>
</reference>
<dbReference type="EMBL" id="BMEC01000001">
    <property type="protein sequence ID" value="GGC20347.1"/>
    <property type="molecule type" value="Genomic_DNA"/>
</dbReference>
<dbReference type="RefSeq" id="WP_188459924.1">
    <property type="nucleotide sequence ID" value="NZ_BMEC01000001.1"/>
</dbReference>